<evidence type="ECO:0000256" key="6">
    <source>
        <dbReference type="SAM" id="MobiDB-lite"/>
    </source>
</evidence>
<name>A0A5N5JMD2_9ROSI</name>
<evidence type="ECO:0000256" key="2">
    <source>
        <dbReference type="ARBA" id="ARBA00022723"/>
    </source>
</evidence>
<dbReference type="PANTHER" id="PTHR10634">
    <property type="entry name" value="AN1-TYPE ZINC FINGER PROTEIN"/>
    <property type="match status" value="1"/>
</dbReference>
<feature type="region of interest" description="Disordered" evidence="6">
    <location>
        <begin position="50"/>
        <end position="75"/>
    </location>
</feature>
<evidence type="ECO:0000256" key="4">
    <source>
        <dbReference type="ARBA" id="ARBA00022833"/>
    </source>
</evidence>
<keyword evidence="2" id="KW-0479">Metal-binding</keyword>
<evidence type="ECO:0000259" key="7">
    <source>
        <dbReference type="PROSITE" id="PS51039"/>
    </source>
</evidence>
<feature type="domain" description="AN1-type" evidence="7">
    <location>
        <begin position="80"/>
        <end position="126"/>
    </location>
</feature>
<evidence type="ECO:0000256" key="1">
    <source>
        <dbReference type="ARBA" id="ARBA00003732"/>
    </source>
</evidence>
<accession>A0A5N5JMD2</accession>
<dbReference type="Proteomes" id="UP000326939">
    <property type="component" value="Chromosome 16"/>
</dbReference>
<dbReference type="SMART" id="SM00154">
    <property type="entry name" value="ZnF_AN1"/>
    <property type="match status" value="1"/>
</dbReference>
<dbReference type="InterPro" id="IPR035896">
    <property type="entry name" value="AN1-like_Znf"/>
</dbReference>
<dbReference type="InterPro" id="IPR050652">
    <property type="entry name" value="AN1_A20_ZnFinger"/>
</dbReference>
<proteinExistence type="predicted"/>
<feature type="compositionally biased region" description="Basic and acidic residues" evidence="6">
    <location>
        <begin position="56"/>
        <end position="75"/>
    </location>
</feature>
<dbReference type="PROSITE" id="PS51039">
    <property type="entry name" value="ZF_AN1"/>
    <property type="match status" value="1"/>
</dbReference>
<gene>
    <name evidence="8" type="ORF">DKX38_024830</name>
</gene>
<evidence type="ECO:0000313" key="8">
    <source>
        <dbReference type="EMBL" id="KAB5520511.1"/>
    </source>
</evidence>
<dbReference type="InterPro" id="IPR000058">
    <property type="entry name" value="Znf_AN1"/>
</dbReference>
<keyword evidence="9" id="KW-1185">Reference proteome</keyword>
<evidence type="ECO:0000256" key="5">
    <source>
        <dbReference type="PROSITE-ProRule" id="PRU00449"/>
    </source>
</evidence>
<protein>
    <recommendedName>
        <fullName evidence="7">AN1-type domain-containing protein</fullName>
    </recommendedName>
</protein>
<organism evidence="8 9">
    <name type="scientific">Salix brachista</name>
    <dbReference type="NCBI Taxonomy" id="2182728"/>
    <lineage>
        <taxon>Eukaryota</taxon>
        <taxon>Viridiplantae</taxon>
        <taxon>Streptophyta</taxon>
        <taxon>Embryophyta</taxon>
        <taxon>Tracheophyta</taxon>
        <taxon>Spermatophyta</taxon>
        <taxon>Magnoliopsida</taxon>
        <taxon>eudicotyledons</taxon>
        <taxon>Gunneridae</taxon>
        <taxon>Pentapetalae</taxon>
        <taxon>rosids</taxon>
        <taxon>fabids</taxon>
        <taxon>Malpighiales</taxon>
        <taxon>Salicaceae</taxon>
        <taxon>Saliceae</taxon>
        <taxon>Salix</taxon>
    </lineage>
</organism>
<reference evidence="9" key="1">
    <citation type="journal article" date="2019" name="Gigascience">
        <title>De novo genome assembly of the endangered Acer yangbiense, a plant species with extremely small populations endemic to Yunnan Province, China.</title>
        <authorList>
            <person name="Yang J."/>
            <person name="Wariss H.M."/>
            <person name="Tao L."/>
            <person name="Zhang R."/>
            <person name="Yun Q."/>
            <person name="Hollingsworth P."/>
            <person name="Dao Z."/>
            <person name="Luo G."/>
            <person name="Guo H."/>
            <person name="Ma Y."/>
            <person name="Sun W."/>
        </authorList>
    </citation>
    <scope>NUCLEOTIDE SEQUENCE [LARGE SCALE GENOMIC DNA]</scope>
    <source>
        <strain evidence="9">cv. br00</strain>
    </source>
</reference>
<comment type="caution">
    <text evidence="8">The sequence shown here is derived from an EMBL/GenBank/DDBJ whole genome shotgun (WGS) entry which is preliminary data.</text>
</comment>
<dbReference type="GO" id="GO:0016567">
    <property type="term" value="P:protein ubiquitination"/>
    <property type="evidence" value="ECO:0007669"/>
    <property type="project" value="TreeGrafter"/>
</dbReference>
<dbReference type="AlphaFoldDB" id="A0A5N5JMD2"/>
<keyword evidence="3 5" id="KW-0863">Zinc-finger</keyword>
<dbReference type="Pfam" id="PF01428">
    <property type="entry name" value="zf-AN1"/>
    <property type="match status" value="1"/>
</dbReference>
<dbReference type="GO" id="GO:0004842">
    <property type="term" value="F:ubiquitin-protein transferase activity"/>
    <property type="evidence" value="ECO:0007669"/>
    <property type="project" value="TreeGrafter"/>
</dbReference>
<dbReference type="SUPFAM" id="SSF118310">
    <property type="entry name" value="AN1-like Zinc finger"/>
    <property type="match status" value="1"/>
</dbReference>
<evidence type="ECO:0000256" key="3">
    <source>
        <dbReference type="ARBA" id="ARBA00022771"/>
    </source>
</evidence>
<dbReference type="EMBL" id="VDCV01000016">
    <property type="protein sequence ID" value="KAB5520511.1"/>
    <property type="molecule type" value="Genomic_DNA"/>
</dbReference>
<dbReference type="PANTHER" id="PTHR10634:SF22">
    <property type="entry name" value="ZINC FINGER A20 AND AN1 DOMAIN-CONTAINING STRESS-ASSOCIATED PROTEIN 5"/>
    <property type="match status" value="1"/>
</dbReference>
<dbReference type="GO" id="GO:0008270">
    <property type="term" value="F:zinc ion binding"/>
    <property type="evidence" value="ECO:0007669"/>
    <property type="project" value="UniProtKB-KW"/>
</dbReference>
<keyword evidence="4" id="KW-0862">Zinc</keyword>
<dbReference type="FunFam" id="4.10.1110.10:FF:000001">
    <property type="entry name" value="Zinc finger AN1-type containing 6"/>
    <property type="match status" value="1"/>
</dbReference>
<comment type="function">
    <text evidence="1">May be involved in environmental stress response.</text>
</comment>
<sequence length="182" mass="20576">MSQRTEKEETECKVPENLTSCINNCGVTATTTGVSTNEILIFTSEKSSRPSISRSLAKDPQKPPKTASVKDRSDSYAMARREVNRCSGCRRRVGLTGFRCRCGELFCWEHRYSDRHDCNYDYKTVGREAIARENPVVKAAKISLDMVAVGKLDDGKWHASVNQKETAWALLSILINMRNYKF</sequence>
<dbReference type="Gene3D" id="4.10.1110.10">
    <property type="entry name" value="AN1-like Zinc finger"/>
    <property type="match status" value="1"/>
</dbReference>
<evidence type="ECO:0000313" key="9">
    <source>
        <dbReference type="Proteomes" id="UP000326939"/>
    </source>
</evidence>